<dbReference type="AlphaFoldDB" id="A0A8T0HJ71"/>
<accession>A0A8T0HJ71</accession>
<dbReference type="EMBL" id="CM026427">
    <property type="protein sequence ID" value="KAG0570839.1"/>
    <property type="molecule type" value="Genomic_DNA"/>
</dbReference>
<dbReference type="Proteomes" id="UP000822688">
    <property type="component" value="Chromosome 6"/>
</dbReference>
<protein>
    <recommendedName>
        <fullName evidence="9">Epidermal patterning factor-like protein</fullName>
    </recommendedName>
</protein>
<dbReference type="InterPro" id="IPR039455">
    <property type="entry name" value="EPFL"/>
</dbReference>
<sequence>MSILFRSRMLLLLTMVSFLKAVAGRRIPAAPSIFTASSTPTPQIELPSSAELTAEDEMGFVVVTWKRGRYYQDLSSPPPPNISIFRGNIEPANTIYGHRLLLGSAPPSCQGKCGSCVPCFPIHVSLGGPHAGSITEQEYYPEAWRCKCDNRTFMP</sequence>
<evidence type="ECO:0000256" key="1">
    <source>
        <dbReference type="ARBA" id="ARBA00004613"/>
    </source>
</evidence>
<keyword evidence="4 6" id="KW-0732">Signal</keyword>
<evidence type="ECO:0000256" key="5">
    <source>
        <dbReference type="ARBA" id="ARBA00023157"/>
    </source>
</evidence>
<feature type="chain" id="PRO_5035861402" description="Epidermal patterning factor-like protein" evidence="6">
    <location>
        <begin position="25"/>
        <end position="155"/>
    </location>
</feature>
<proteinExistence type="inferred from homology"/>
<reference evidence="7 8" key="1">
    <citation type="submission" date="2020-06" db="EMBL/GenBank/DDBJ databases">
        <title>WGS assembly of Ceratodon purpureus strain R40.</title>
        <authorList>
            <person name="Carey S.B."/>
            <person name="Jenkins J."/>
            <person name="Shu S."/>
            <person name="Lovell J.T."/>
            <person name="Sreedasyam A."/>
            <person name="Maumus F."/>
            <person name="Tiley G.P."/>
            <person name="Fernandez-Pozo N."/>
            <person name="Barry K."/>
            <person name="Chen C."/>
            <person name="Wang M."/>
            <person name="Lipzen A."/>
            <person name="Daum C."/>
            <person name="Saski C.A."/>
            <person name="Payton A.C."/>
            <person name="Mcbreen J.C."/>
            <person name="Conrad R.E."/>
            <person name="Kollar L.M."/>
            <person name="Olsson S."/>
            <person name="Huttunen S."/>
            <person name="Landis J.B."/>
            <person name="Wickett N.J."/>
            <person name="Johnson M.G."/>
            <person name="Rensing S.A."/>
            <person name="Grimwood J."/>
            <person name="Schmutz J."/>
            <person name="Mcdaniel S.F."/>
        </authorList>
    </citation>
    <scope>NUCLEOTIDE SEQUENCE [LARGE SCALE GENOMIC DNA]</scope>
    <source>
        <strain evidence="7 8">R40</strain>
    </source>
</reference>
<feature type="signal peptide" evidence="6">
    <location>
        <begin position="1"/>
        <end position="24"/>
    </location>
</feature>
<organism evidence="7 8">
    <name type="scientific">Ceratodon purpureus</name>
    <name type="common">Fire moss</name>
    <name type="synonym">Dicranum purpureum</name>
    <dbReference type="NCBI Taxonomy" id="3225"/>
    <lineage>
        <taxon>Eukaryota</taxon>
        <taxon>Viridiplantae</taxon>
        <taxon>Streptophyta</taxon>
        <taxon>Embryophyta</taxon>
        <taxon>Bryophyta</taxon>
        <taxon>Bryophytina</taxon>
        <taxon>Bryopsida</taxon>
        <taxon>Dicranidae</taxon>
        <taxon>Pseudoditrichales</taxon>
        <taxon>Ditrichaceae</taxon>
        <taxon>Ceratodon</taxon>
    </lineage>
</organism>
<keyword evidence="8" id="KW-1185">Reference proteome</keyword>
<name>A0A8T0HJ71_CERPU</name>
<dbReference type="OrthoDB" id="1937916at2759"/>
<dbReference type="GO" id="GO:0005576">
    <property type="term" value="C:extracellular region"/>
    <property type="evidence" value="ECO:0007669"/>
    <property type="project" value="UniProtKB-SubCell"/>
</dbReference>
<comment type="similarity">
    <text evidence="2">Belongs to the plant cysteine rich small secretory peptide family. Epidermal patterning factor subfamily.</text>
</comment>
<dbReference type="PANTHER" id="PTHR33109:SF4">
    <property type="entry name" value="EPIDERMAL PATTERNING FACTOR-LIKE PROTEIN 6"/>
    <property type="match status" value="1"/>
</dbReference>
<keyword evidence="3" id="KW-0964">Secreted</keyword>
<evidence type="ECO:0000313" key="7">
    <source>
        <dbReference type="EMBL" id="KAG0570839.1"/>
    </source>
</evidence>
<evidence type="ECO:0000313" key="8">
    <source>
        <dbReference type="Proteomes" id="UP000822688"/>
    </source>
</evidence>
<evidence type="ECO:0000256" key="6">
    <source>
        <dbReference type="SAM" id="SignalP"/>
    </source>
</evidence>
<gene>
    <name evidence="7" type="ORF">KC19_6G191200</name>
</gene>
<comment type="subcellular location">
    <subcellularLocation>
        <location evidence="1">Secreted</location>
    </subcellularLocation>
</comment>
<comment type="caution">
    <text evidence="7">The sequence shown here is derived from an EMBL/GenBank/DDBJ whole genome shotgun (WGS) entry which is preliminary data.</text>
</comment>
<dbReference type="GO" id="GO:0010374">
    <property type="term" value="P:stomatal complex development"/>
    <property type="evidence" value="ECO:0007669"/>
    <property type="project" value="InterPro"/>
</dbReference>
<evidence type="ECO:0008006" key="9">
    <source>
        <dbReference type="Google" id="ProtNLM"/>
    </source>
</evidence>
<evidence type="ECO:0000256" key="3">
    <source>
        <dbReference type="ARBA" id="ARBA00022525"/>
    </source>
</evidence>
<evidence type="ECO:0000256" key="2">
    <source>
        <dbReference type="ARBA" id="ARBA00008127"/>
    </source>
</evidence>
<dbReference type="PANTHER" id="PTHR33109">
    <property type="entry name" value="EPIDERMAL PATTERNING FACTOR-LIKE PROTEIN 4"/>
    <property type="match status" value="1"/>
</dbReference>
<dbReference type="Pfam" id="PF17181">
    <property type="entry name" value="EPF"/>
    <property type="match status" value="1"/>
</dbReference>
<keyword evidence="5" id="KW-1015">Disulfide bond</keyword>
<evidence type="ECO:0000256" key="4">
    <source>
        <dbReference type="ARBA" id="ARBA00022729"/>
    </source>
</evidence>